<reference evidence="2 3" key="1">
    <citation type="submission" date="2015-09" db="EMBL/GenBank/DDBJ databases">
        <authorList>
            <consortium name="Pathogen Informatics"/>
        </authorList>
    </citation>
    <scope>NUCLEOTIDE SEQUENCE [LARGE SCALE GENOMIC DNA]</scope>
    <source>
        <strain evidence="2 3">2789STDY5608837</strain>
    </source>
</reference>
<protein>
    <submittedName>
        <fullName evidence="2">Secreted protein containing C-terminal beta-propeller domain distantly related to WD-40 repeats</fullName>
    </submittedName>
</protein>
<dbReference type="Pfam" id="PF09826">
    <property type="entry name" value="Beta_propel"/>
    <property type="match status" value="1"/>
</dbReference>
<feature type="region of interest" description="Disordered" evidence="1">
    <location>
        <begin position="46"/>
        <end position="65"/>
    </location>
</feature>
<dbReference type="EMBL" id="CYZD01000007">
    <property type="protein sequence ID" value="CUO25841.1"/>
    <property type="molecule type" value="Genomic_DNA"/>
</dbReference>
<proteinExistence type="predicted"/>
<organism evidence="2 3">
    <name type="scientific">Blautia obeum</name>
    <dbReference type="NCBI Taxonomy" id="40520"/>
    <lineage>
        <taxon>Bacteria</taxon>
        <taxon>Bacillati</taxon>
        <taxon>Bacillota</taxon>
        <taxon>Clostridia</taxon>
        <taxon>Lachnospirales</taxon>
        <taxon>Lachnospiraceae</taxon>
        <taxon>Blautia</taxon>
    </lineage>
</organism>
<evidence type="ECO:0000313" key="3">
    <source>
        <dbReference type="Proteomes" id="UP000095409"/>
    </source>
</evidence>
<name>A0A174DJV1_9FIRM</name>
<evidence type="ECO:0000313" key="2">
    <source>
        <dbReference type="EMBL" id="CUO25841.1"/>
    </source>
</evidence>
<feature type="compositionally biased region" description="Low complexity" evidence="1">
    <location>
        <begin position="53"/>
        <end position="65"/>
    </location>
</feature>
<dbReference type="AlphaFoldDB" id="A0A174DJV1"/>
<evidence type="ECO:0000256" key="1">
    <source>
        <dbReference type="SAM" id="MobiDB-lite"/>
    </source>
</evidence>
<dbReference type="Proteomes" id="UP000095409">
    <property type="component" value="Unassembled WGS sequence"/>
</dbReference>
<dbReference type="RefSeq" id="WP_055066128.1">
    <property type="nucleotide sequence ID" value="NZ_CYZD01000007.1"/>
</dbReference>
<gene>
    <name evidence="2" type="ORF">ERS852394_01803</name>
</gene>
<sequence length="675" mass="75399">MKQKYVLTAVAVVAVGAVALGTVPMWEGTNSVKQEETRTSIIEDPVNTETEETGTPTPLPTTAPVTGISHTDSYEDLYAQVKEWQNNSSYSNVQPRIMTVEESADAAGTDSAASNSSMAATMPEEPIDQEYGFDPSSEGKDYSTTTTQEELIDEADIVKTDGSCIYAMDSKGTLRIADAASMKLLCEINGENSSDYKEMYVDGNCLQLICQQEDYITYKGSIDLPSANAGGEKNTDGVRTSYSMPVTTVTVETYDISDREKPKKTGVYHQDGSYLSSRRTDGRMYLFTSYTPEVGDSADQLQYYVPRCGEEYIAYDHIYLPTPEKDFSYNGRIYLVAGAVAQENPDQATDVMAVVSSANIFYVSENNIYSATEIWNDRETRTEIVRIGYRDGKFTDGAAGSVVGELHNNFSMNEADDCLRIVTTVEGWDKDYSNFSRSNGLYVLNEKLKTIGKIEDLAEGEQIKAARFMGDIGYFVTYRNTDPLFAADISDPKNPRIMSELNITGFSEYLHFYGENQLLGIGWETDPDTGNVTGMKCSMFDISDPSDVRETDRFILKDVSFCDALYNYHAILAAPKKSLFGFAYGIYGDNTDVYDSSENYYYALLSYHDQNGFEPQMYLNINDSELFADSMSYQDYCRVRGVYIGDMFYLVTEKGIVSYNIQKDYEQTGTLKWEA</sequence>
<accession>A0A174DJV1</accession>
<dbReference type="InterPro" id="IPR019198">
    <property type="entry name" value="Beta_propeller_containing"/>
</dbReference>